<dbReference type="InterPro" id="IPR024078">
    <property type="entry name" value="LmbE-like_dom_sf"/>
</dbReference>
<evidence type="ECO:0000313" key="6">
    <source>
        <dbReference type="Proteomes" id="UP001597068"/>
    </source>
</evidence>
<dbReference type="EC" id="3.5.1.103" evidence="4"/>
<protein>
    <recommendedName>
        <fullName evidence="4">1D-myo-inositol 2-acetamido-2-deoxy-alpha-D-glucopyranoside deacetylase</fullName>
        <shortName evidence="4">GlcNAc-Ins deacetylase</shortName>
        <ecNumber evidence="4">3.5.1.103</ecNumber>
    </recommendedName>
    <alternativeName>
        <fullName evidence="4">N-acetyl-1-D-myo-inositol-2-amino-2-deoxy-alpha-D-glucopyranoside deacetylase</fullName>
    </alternativeName>
</protein>
<dbReference type="PANTHER" id="PTHR12993">
    <property type="entry name" value="N-ACETYLGLUCOSAMINYL-PHOSPHATIDYLINOSITOL DE-N-ACETYLASE-RELATED"/>
    <property type="match status" value="1"/>
</dbReference>
<dbReference type="RefSeq" id="WP_253647701.1">
    <property type="nucleotide sequence ID" value="NZ_BAAAMO010000002.1"/>
</dbReference>
<dbReference type="EMBL" id="JBHTIL010000001">
    <property type="protein sequence ID" value="MFD0924247.1"/>
    <property type="molecule type" value="Genomic_DNA"/>
</dbReference>
<keyword evidence="6" id="KW-1185">Reference proteome</keyword>
<dbReference type="SUPFAM" id="SSF102588">
    <property type="entry name" value="LmbE-like"/>
    <property type="match status" value="1"/>
</dbReference>
<comment type="caution">
    <text evidence="5">The sequence shown here is derived from an EMBL/GenBank/DDBJ whole genome shotgun (WGS) entry which is preliminary data.</text>
</comment>
<dbReference type="InterPro" id="IPR017810">
    <property type="entry name" value="Mycothiol_biosynthesis_MshB"/>
</dbReference>
<dbReference type="HAMAP" id="MF_01696">
    <property type="entry name" value="MshB"/>
    <property type="match status" value="1"/>
</dbReference>
<dbReference type="Gene3D" id="3.40.50.10320">
    <property type="entry name" value="LmbE-like"/>
    <property type="match status" value="1"/>
</dbReference>
<comment type="catalytic activity">
    <reaction evidence="4">
        <text>1D-myo-inositol 2-acetamido-2-deoxy-alpha-D-glucopyranoside + H2O = 1D-myo-inositol 2-amino-2-deoxy-alpha-D-glucopyranoside + acetate</text>
        <dbReference type="Rhea" id="RHEA:26180"/>
        <dbReference type="ChEBI" id="CHEBI:15377"/>
        <dbReference type="ChEBI" id="CHEBI:30089"/>
        <dbReference type="ChEBI" id="CHEBI:52442"/>
        <dbReference type="ChEBI" id="CHEBI:58886"/>
        <dbReference type="EC" id="3.5.1.103"/>
    </reaction>
</comment>
<proteinExistence type="inferred from homology"/>
<name>A0ABW3G209_9NOCA</name>
<gene>
    <name evidence="4 5" type="primary">mshB</name>
    <name evidence="5" type="ORF">ACFQ04_00710</name>
</gene>
<evidence type="ECO:0000256" key="2">
    <source>
        <dbReference type="ARBA" id="ARBA00022801"/>
    </source>
</evidence>
<keyword evidence="3 4" id="KW-0862">Zinc</keyword>
<dbReference type="Pfam" id="PF02585">
    <property type="entry name" value="PIG-L"/>
    <property type="match status" value="1"/>
</dbReference>
<dbReference type="GO" id="GO:0035595">
    <property type="term" value="F:N-acetylglucosaminylinositol deacetylase activity"/>
    <property type="evidence" value="ECO:0007669"/>
    <property type="project" value="UniProtKB-EC"/>
</dbReference>
<accession>A0ABW3G209</accession>
<evidence type="ECO:0000256" key="4">
    <source>
        <dbReference type="HAMAP-Rule" id="MF_01696"/>
    </source>
</evidence>
<comment type="cofactor">
    <cofactor evidence="4">
        <name>Zn(2+)</name>
        <dbReference type="ChEBI" id="CHEBI:29105"/>
    </cofactor>
    <text evidence="4">Binds 1 zinc ion per subunit.</text>
</comment>
<dbReference type="InterPro" id="IPR003737">
    <property type="entry name" value="GlcNAc_PI_deacetylase-related"/>
</dbReference>
<comment type="function">
    <text evidence="4">Catalyzes the deacetylation of 1D-myo-inositol 2-acetamido-2-deoxy-alpha-D-glucopyranoside (GlcNAc-Ins) in the mycothiol biosynthesis pathway.</text>
</comment>
<evidence type="ECO:0000256" key="3">
    <source>
        <dbReference type="ARBA" id="ARBA00022833"/>
    </source>
</evidence>
<comment type="similarity">
    <text evidence="4">Belongs to the MshB deacetylase family.</text>
</comment>
<keyword evidence="2 4" id="KW-0378">Hydrolase</keyword>
<feature type="binding site" evidence="4">
    <location>
        <position position="22"/>
    </location>
    <ligand>
        <name>Zn(2+)</name>
        <dbReference type="ChEBI" id="CHEBI:29105"/>
    </ligand>
</feature>
<sequence>MTEAHRDVAARRLLIVHAHPDDESIQTAGVIARYLDAGADVTVVTCTLGEEGEVIGQRWARLVADGGADQLGGYRILELTRALEILSPPGRVLEPHFLGGAGRWRDSGMAGSPAGDHPRAFARAGDEAVQALTALILDRRPQVVVGYDPAGTYGHPDHIGVHRVSTDAVVAAQTQGWSVSKHYWSVTQNSALADGLSAAVTRVPDGWRMPADGELPSYPDDEITTEIDIRAVLERKVDAMAAHATQITVSPSRREYALSNDIVQPIGDAEHFILVRGQAHRGPGGYEVDLFAGIDGLGVDGAGSDAGADRADR</sequence>
<dbReference type="NCBIfam" id="TIGR03445">
    <property type="entry name" value="mycothiol_MshB"/>
    <property type="match status" value="1"/>
</dbReference>
<dbReference type="PANTHER" id="PTHR12993:SF26">
    <property type="entry name" value="1D-MYO-INOSITOL 2-ACETAMIDO-2-DEOXY-ALPHA-D-GLUCOPYRANOSIDE DEACETYLASE"/>
    <property type="match status" value="1"/>
</dbReference>
<feature type="binding site" evidence="4">
    <location>
        <position position="158"/>
    </location>
    <ligand>
        <name>Zn(2+)</name>
        <dbReference type="ChEBI" id="CHEBI:29105"/>
    </ligand>
</feature>
<reference evidence="6" key="1">
    <citation type="journal article" date="2019" name="Int. J. Syst. Evol. Microbiol.">
        <title>The Global Catalogue of Microorganisms (GCM) 10K type strain sequencing project: providing services to taxonomists for standard genome sequencing and annotation.</title>
        <authorList>
            <consortium name="The Broad Institute Genomics Platform"/>
            <consortium name="The Broad Institute Genome Sequencing Center for Infectious Disease"/>
            <person name="Wu L."/>
            <person name="Ma J."/>
        </authorList>
    </citation>
    <scope>NUCLEOTIDE SEQUENCE [LARGE SCALE GENOMIC DNA]</scope>
    <source>
        <strain evidence="6">CCUG 50873</strain>
    </source>
</reference>
<organism evidence="5 6">
    <name type="scientific">Williamsia deligens</name>
    <dbReference type="NCBI Taxonomy" id="321325"/>
    <lineage>
        <taxon>Bacteria</taxon>
        <taxon>Bacillati</taxon>
        <taxon>Actinomycetota</taxon>
        <taxon>Actinomycetes</taxon>
        <taxon>Mycobacteriales</taxon>
        <taxon>Nocardiaceae</taxon>
        <taxon>Williamsia</taxon>
    </lineage>
</organism>
<keyword evidence="1 4" id="KW-0479">Metal-binding</keyword>
<dbReference type="Proteomes" id="UP001597068">
    <property type="component" value="Unassembled WGS sequence"/>
</dbReference>
<evidence type="ECO:0000313" key="5">
    <source>
        <dbReference type="EMBL" id="MFD0924247.1"/>
    </source>
</evidence>
<evidence type="ECO:0000256" key="1">
    <source>
        <dbReference type="ARBA" id="ARBA00022723"/>
    </source>
</evidence>
<feature type="binding site" evidence="4">
    <location>
        <position position="19"/>
    </location>
    <ligand>
        <name>Zn(2+)</name>
        <dbReference type="ChEBI" id="CHEBI:29105"/>
    </ligand>
</feature>